<dbReference type="Proteomes" id="UP000198304">
    <property type="component" value="Unassembled WGS sequence"/>
</dbReference>
<dbReference type="InterPro" id="IPR002078">
    <property type="entry name" value="Sigma_54_int"/>
</dbReference>
<dbReference type="SMART" id="SM00091">
    <property type="entry name" value="PAS"/>
    <property type="match status" value="1"/>
</dbReference>
<dbReference type="GO" id="GO:0006355">
    <property type="term" value="P:regulation of DNA-templated transcription"/>
    <property type="evidence" value="ECO:0007669"/>
    <property type="project" value="InterPro"/>
</dbReference>
<keyword evidence="1" id="KW-0547">Nucleotide-binding</keyword>
<dbReference type="InterPro" id="IPR003593">
    <property type="entry name" value="AAA+_ATPase"/>
</dbReference>
<dbReference type="Gene3D" id="1.10.10.10">
    <property type="entry name" value="Winged helix-like DNA-binding domain superfamily/Winged helix DNA-binding domain"/>
    <property type="match status" value="1"/>
</dbReference>
<dbReference type="OrthoDB" id="9803970at2"/>
<evidence type="ECO:0000256" key="1">
    <source>
        <dbReference type="ARBA" id="ARBA00022741"/>
    </source>
</evidence>
<dbReference type="PANTHER" id="PTHR32071:SF57">
    <property type="entry name" value="C4-DICARBOXYLATE TRANSPORT TRANSCRIPTIONAL REGULATORY PROTEIN DCTD"/>
    <property type="match status" value="1"/>
</dbReference>
<dbReference type="InterPro" id="IPR000014">
    <property type="entry name" value="PAS"/>
</dbReference>
<name>A0A239GPM2_9FIRM</name>
<dbReference type="AlphaFoldDB" id="A0A239GPM2"/>
<reference evidence="5" key="1">
    <citation type="submission" date="2017-06" db="EMBL/GenBank/DDBJ databases">
        <authorList>
            <person name="Varghese N."/>
            <person name="Submissions S."/>
        </authorList>
    </citation>
    <scope>NUCLEOTIDE SEQUENCE [LARGE SCALE GENOMIC DNA]</scope>
    <source>
        <strain evidence="5">SCA</strain>
    </source>
</reference>
<dbReference type="InterPro" id="IPR035965">
    <property type="entry name" value="PAS-like_dom_sf"/>
</dbReference>
<dbReference type="InterPro" id="IPR025943">
    <property type="entry name" value="Sigma_54_int_dom_ATP-bd_2"/>
</dbReference>
<dbReference type="GO" id="GO:0005524">
    <property type="term" value="F:ATP binding"/>
    <property type="evidence" value="ECO:0007669"/>
    <property type="project" value="UniProtKB-KW"/>
</dbReference>
<feature type="domain" description="Sigma-54 factor interaction" evidence="3">
    <location>
        <begin position="336"/>
        <end position="562"/>
    </location>
</feature>
<dbReference type="Gene3D" id="3.40.50.300">
    <property type="entry name" value="P-loop containing nucleotide triphosphate hydrolases"/>
    <property type="match status" value="1"/>
</dbReference>
<accession>A0A239GPM2</accession>
<dbReference type="PANTHER" id="PTHR32071">
    <property type="entry name" value="TRANSCRIPTIONAL REGULATORY PROTEIN"/>
    <property type="match status" value="1"/>
</dbReference>
<dbReference type="SUPFAM" id="SSF55785">
    <property type="entry name" value="PYP-like sensor domain (PAS domain)"/>
    <property type="match status" value="1"/>
</dbReference>
<dbReference type="Gene3D" id="3.30.450.20">
    <property type="entry name" value="PAS domain"/>
    <property type="match status" value="1"/>
</dbReference>
<dbReference type="GO" id="GO:0003677">
    <property type="term" value="F:DNA binding"/>
    <property type="evidence" value="ECO:0007669"/>
    <property type="project" value="UniProtKB-KW"/>
</dbReference>
<dbReference type="PROSITE" id="PS00675">
    <property type="entry name" value="SIGMA54_INTERACT_1"/>
    <property type="match status" value="1"/>
</dbReference>
<evidence type="ECO:0000256" key="2">
    <source>
        <dbReference type="ARBA" id="ARBA00022840"/>
    </source>
</evidence>
<evidence type="ECO:0000313" key="4">
    <source>
        <dbReference type="EMBL" id="SNS71149.1"/>
    </source>
</evidence>
<sequence length="683" mass="79303">MKKLAFIAFKKNTKEVYLNKLNDFFYDYRNHFELEGYSIEEGIKHNIEADLVLLTSVIFTDFVNKYLLPKSEIIYMNRTYQKNSIDKLNNLEKGISAMLVCNDKASSLENISLLYNKIGIKHIDFVPVYPDMKEIPDLEYAITPGQTQYVPSNVEHVIDIGWRVIDSSVLFNLATKLGILNKDIREKLLFYQESIVPLDHGLLYTYENYNLVLEDIKEGVIFTDNVLTIKYYNSVVEKLLNINKNKYRNKSIIDTIIPKKFQEVFRREDIIKNYLIKNLKFNKILEISKKPVIINNDIHGYFFVIKEKNEAHTRRNTFVNQSIYKGHIAKYTFEDILGISDKILDCKDRAKKIAEIDKTVLLQGESGTGKELFAQSIHNASPRRDNLFVAINCANLAHELLESELFGYEEGAFTGAKKSGKIGLIELSNKGTLFLDEIGELPLGIQAKLLRVLQEREVMRIGGTDIISVDVRIIAATNKDLKKFTETKEFREDLYYRLNVFSLKILPLRERKEDIVYLIKNIMKELGFENKKLNNELLEILINYSWRGNIRELKNCLEYMACIGNQSLTVKDLPSYLLSDINNTHNNNDDDKGVHEKVFPELLLDENELALYILKFLDSRPAGRRIIYKEAEKSGFKISQYCVRKIMDYLYNNEYIIYSKEKKGAILTDKGKKTTKNHERFKG</sequence>
<dbReference type="CDD" id="cd00009">
    <property type="entry name" value="AAA"/>
    <property type="match status" value="1"/>
</dbReference>
<evidence type="ECO:0000313" key="5">
    <source>
        <dbReference type="Proteomes" id="UP000198304"/>
    </source>
</evidence>
<gene>
    <name evidence="4" type="ORF">SAMN05446037_101822</name>
</gene>
<dbReference type="FunFam" id="3.40.50.300:FF:000006">
    <property type="entry name" value="DNA-binding transcriptional regulator NtrC"/>
    <property type="match status" value="1"/>
</dbReference>
<protein>
    <submittedName>
        <fullName evidence="4">Transcriptional regulator containing PAS, AAA-type ATPase, and DNA-binding Fis domains</fullName>
    </submittedName>
</protein>
<dbReference type="InterPro" id="IPR027417">
    <property type="entry name" value="P-loop_NTPase"/>
</dbReference>
<evidence type="ECO:0000259" key="3">
    <source>
        <dbReference type="PROSITE" id="PS50045"/>
    </source>
</evidence>
<dbReference type="SMART" id="SM00382">
    <property type="entry name" value="AAA"/>
    <property type="match status" value="1"/>
</dbReference>
<keyword evidence="4" id="KW-0238">DNA-binding</keyword>
<dbReference type="Gene3D" id="1.10.8.60">
    <property type="match status" value="1"/>
</dbReference>
<dbReference type="RefSeq" id="WP_089283926.1">
    <property type="nucleotide sequence ID" value="NZ_FZOJ01000018.1"/>
</dbReference>
<dbReference type="Pfam" id="PF25601">
    <property type="entry name" value="AAA_lid_14"/>
    <property type="match status" value="1"/>
</dbReference>
<dbReference type="InterPro" id="IPR036388">
    <property type="entry name" value="WH-like_DNA-bd_sf"/>
</dbReference>
<dbReference type="InterPro" id="IPR058031">
    <property type="entry name" value="AAA_lid_NorR"/>
</dbReference>
<proteinExistence type="predicted"/>
<organism evidence="4 5">
    <name type="scientific">Anaerovirgula multivorans</name>
    <dbReference type="NCBI Taxonomy" id="312168"/>
    <lineage>
        <taxon>Bacteria</taxon>
        <taxon>Bacillati</taxon>
        <taxon>Bacillota</taxon>
        <taxon>Clostridia</taxon>
        <taxon>Peptostreptococcales</taxon>
        <taxon>Natronincolaceae</taxon>
        <taxon>Anaerovirgula</taxon>
    </lineage>
</organism>
<keyword evidence="5" id="KW-1185">Reference proteome</keyword>
<dbReference type="EMBL" id="FZOJ01000018">
    <property type="protein sequence ID" value="SNS71149.1"/>
    <property type="molecule type" value="Genomic_DNA"/>
</dbReference>
<dbReference type="Pfam" id="PF00158">
    <property type="entry name" value="Sigma54_activat"/>
    <property type="match status" value="1"/>
</dbReference>
<dbReference type="SUPFAM" id="SSF52540">
    <property type="entry name" value="P-loop containing nucleoside triphosphate hydrolases"/>
    <property type="match status" value="1"/>
</dbReference>
<dbReference type="PROSITE" id="PS00676">
    <property type="entry name" value="SIGMA54_INTERACT_2"/>
    <property type="match status" value="1"/>
</dbReference>
<dbReference type="InterPro" id="IPR025662">
    <property type="entry name" value="Sigma_54_int_dom_ATP-bd_1"/>
</dbReference>
<dbReference type="PROSITE" id="PS50045">
    <property type="entry name" value="SIGMA54_INTERACT_4"/>
    <property type="match status" value="1"/>
</dbReference>
<keyword evidence="2" id="KW-0067">ATP-binding</keyword>